<proteinExistence type="predicted"/>
<geneLocation type="plasmid" evidence="2">
    <name>puw386</name>
</geneLocation>
<organism evidence="1 2">
    <name type="scientific">Ralstonia solanacearum</name>
    <name type="common">Pseudomonas solanacearum</name>
    <dbReference type="NCBI Taxonomy" id="305"/>
    <lineage>
        <taxon>Bacteria</taxon>
        <taxon>Pseudomonadati</taxon>
        <taxon>Pseudomonadota</taxon>
        <taxon>Betaproteobacteria</taxon>
        <taxon>Burkholderiales</taxon>
        <taxon>Burkholderiaceae</taxon>
        <taxon>Ralstonia</taxon>
        <taxon>Ralstonia solanacearum species complex</taxon>
    </lineage>
</organism>
<protein>
    <submittedName>
        <fullName evidence="1">Uncharacterized protein</fullName>
    </submittedName>
</protein>
<sequence>MMEGLDWAAPIEPGKAMLGLSIGMRVESVKKMLSVSGESSCEVITFQNSPRMIVDCSKDGVIIFRAADVVNAVYAWQDVFARLIFDQGVLKSIIVISHIGDDDYQYKGKMFGRFGLGSRVADLLEYGSVEYDEADEVFFSPSLKGLEVAGAGSCDLSTDPEQTATFIRVFQGESCEV</sequence>
<keyword evidence="1" id="KW-0614">Plasmid</keyword>
<dbReference type="Proteomes" id="UP000310553">
    <property type="component" value="Plasmid pUW386"/>
</dbReference>
<accession>A0AA92IG34</accession>
<dbReference type="AlphaFoldDB" id="A0AA92IG34"/>
<name>A0AA92IG34_RALSL</name>
<dbReference type="EMBL" id="CP039340">
    <property type="protein sequence ID" value="QCX51630.1"/>
    <property type="molecule type" value="Genomic_DNA"/>
</dbReference>
<gene>
    <name evidence="1" type="ORF">E7Z57_21640</name>
</gene>
<evidence type="ECO:0000313" key="2">
    <source>
        <dbReference type="Proteomes" id="UP000310553"/>
    </source>
</evidence>
<evidence type="ECO:0000313" key="1">
    <source>
        <dbReference type="EMBL" id="QCX51630.1"/>
    </source>
</evidence>
<reference evidence="1 2" key="1">
    <citation type="submission" date="2019-04" db="EMBL/GenBank/DDBJ databases">
        <title>Complete Genome of UW386 and Higher Quality Genome of UW700.</title>
        <authorList>
            <person name="Jacobs J."/>
            <person name="Perez A."/>
            <person name="Steidl O."/>
            <person name="Allen C."/>
        </authorList>
    </citation>
    <scope>NUCLEOTIDE SEQUENCE [LARGE SCALE GENOMIC DNA]</scope>
    <source>
        <strain evidence="1 2">UW386</strain>
        <plasmid evidence="2">puw386</plasmid>
    </source>
</reference>